<dbReference type="RefSeq" id="XP_064690564.1">
    <property type="nucleotide sequence ID" value="XM_064841729.1"/>
</dbReference>
<evidence type="ECO:0000256" key="6">
    <source>
        <dbReference type="SAM" id="Phobius"/>
    </source>
</evidence>
<keyword evidence="4 6" id="KW-0472">Membrane</keyword>
<evidence type="ECO:0000313" key="9">
    <source>
        <dbReference type="Proteomes" id="UP001274830"/>
    </source>
</evidence>
<feature type="region of interest" description="Disordered" evidence="5">
    <location>
        <begin position="85"/>
        <end position="127"/>
    </location>
</feature>
<evidence type="ECO:0000313" key="8">
    <source>
        <dbReference type="EMBL" id="KAK3672365.1"/>
    </source>
</evidence>
<dbReference type="InterPro" id="IPR010482">
    <property type="entry name" value="TECPR1-like_DysF"/>
</dbReference>
<evidence type="ECO:0000256" key="5">
    <source>
        <dbReference type="SAM" id="MobiDB-lite"/>
    </source>
</evidence>
<feature type="compositionally biased region" description="Basic and acidic residues" evidence="5">
    <location>
        <begin position="115"/>
        <end position="124"/>
    </location>
</feature>
<feature type="region of interest" description="Disordered" evidence="5">
    <location>
        <begin position="466"/>
        <end position="490"/>
    </location>
</feature>
<evidence type="ECO:0000259" key="7">
    <source>
        <dbReference type="Pfam" id="PF06398"/>
    </source>
</evidence>
<feature type="compositionally biased region" description="Basic and acidic residues" evidence="5">
    <location>
        <begin position="37"/>
        <end position="46"/>
    </location>
</feature>
<dbReference type="EMBL" id="JAUTXT010000033">
    <property type="protein sequence ID" value="KAK3672365.1"/>
    <property type="molecule type" value="Genomic_DNA"/>
</dbReference>
<keyword evidence="9" id="KW-1185">Reference proteome</keyword>
<feature type="region of interest" description="Disordered" evidence="5">
    <location>
        <begin position="1"/>
        <end position="46"/>
    </location>
</feature>
<accession>A0AAE0TU04</accession>
<dbReference type="GeneID" id="89966283"/>
<dbReference type="GO" id="GO:0005778">
    <property type="term" value="C:peroxisomal membrane"/>
    <property type="evidence" value="ECO:0007669"/>
    <property type="project" value="TreeGrafter"/>
</dbReference>
<dbReference type="Pfam" id="PF06398">
    <property type="entry name" value="Pex24p"/>
    <property type="match status" value="1"/>
</dbReference>
<protein>
    <submittedName>
        <fullName evidence="8">Peroxisome size and maintenance regulator</fullName>
    </submittedName>
</protein>
<comment type="caution">
    <text evidence="8">The sequence shown here is derived from an EMBL/GenBank/DDBJ whole genome shotgun (WGS) entry which is preliminary data.</text>
</comment>
<sequence>MDDPNTIANRDDAIPVLRIPSRNDAAPPPAVSGSESDTSKTRTRDKLKEQAMKLKDRVDHSLPPETKDRLGLQDRLFNGIMAQIIPPEELSENEGGNMTSDKDRGTAAGKTTQQKPDRRSRTYVDRPNFSIPQMSSNFRRFNSRIGPVFVLQNRLIHLLTWRQPTATLSLLTIYTLLCLNPHLLPLIPLVGLLFYILLPSFLARHPTPANDPRVEPGYGGAGIKREDVGKSRPAPEMSKDFFRNMRDLQNSMEDFSRVHDGVNEFLVPWTDFSDEGTSSMIFVTCFGVGCLGMLGSEVVPWKFVMLSVGWVAVLAGHPRVQEWMGEERNLSQASTHAENLLAKLKSLIGDEIILRSPPSTRQVEIFELQKYDFYSETWEPWLFSPAPFDPLSPARIAGARAKGTQFFEDVAPPRGWKWKGKKWELDLESREWVEERMVQGVEVEMEGDRWVVDLAEEVVQANLGSPVGKKGSEVRKGKPRSGWEEGVGGENRGEWRRRRWVRLVERKVEGGVGSGGKG</sequence>
<feature type="transmembrane region" description="Helical" evidence="6">
    <location>
        <begin position="183"/>
        <end position="203"/>
    </location>
</feature>
<dbReference type="PANTHER" id="PTHR28304:SF2">
    <property type="entry name" value="PEROXISOMAL MEMBRANE PROTEIN PEX29"/>
    <property type="match status" value="1"/>
</dbReference>
<keyword evidence="2 6" id="KW-0812">Transmembrane</keyword>
<evidence type="ECO:0000256" key="1">
    <source>
        <dbReference type="ARBA" id="ARBA00004141"/>
    </source>
</evidence>
<comment type="subcellular location">
    <subcellularLocation>
        <location evidence="1">Membrane</location>
        <topology evidence="1">Multi-pass membrane protein</topology>
    </subcellularLocation>
</comment>
<keyword evidence="3 6" id="KW-1133">Transmembrane helix</keyword>
<feature type="domain" description="TECPR1-like DysF" evidence="7">
    <location>
        <begin position="129"/>
        <end position="502"/>
    </location>
</feature>
<feature type="region of interest" description="Disordered" evidence="5">
    <location>
        <begin position="213"/>
        <end position="232"/>
    </location>
</feature>
<dbReference type="PANTHER" id="PTHR28304">
    <property type="entry name" value="PEROXISOMAL MEMBRANE PROTEIN PEX29"/>
    <property type="match status" value="1"/>
</dbReference>
<dbReference type="GO" id="GO:0007031">
    <property type="term" value="P:peroxisome organization"/>
    <property type="evidence" value="ECO:0007669"/>
    <property type="project" value="UniProtKB-ARBA"/>
</dbReference>
<reference evidence="8" key="1">
    <citation type="submission" date="2023-07" db="EMBL/GenBank/DDBJ databases">
        <title>Black Yeasts Isolated from many extreme environments.</title>
        <authorList>
            <person name="Coleine C."/>
            <person name="Stajich J.E."/>
            <person name="Selbmann L."/>
        </authorList>
    </citation>
    <scope>NUCLEOTIDE SEQUENCE</scope>
    <source>
        <strain evidence="8">CCFEE 5485</strain>
    </source>
</reference>
<name>A0AAE0TU04_9PEZI</name>
<evidence type="ECO:0000256" key="4">
    <source>
        <dbReference type="ARBA" id="ARBA00023136"/>
    </source>
</evidence>
<dbReference type="AlphaFoldDB" id="A0AAE0TU04"/>
<dbReference type="Proteomes" id="UP001274830">
    <property type="component" value="Unassembled WGS sequence"/>
</dbReference>
<evidence type="ECO:0000256" key="3">
    <source>
        <dbReference type="ARBA" id="ARBA00022989"/>
    </source>
</evidence>
<proteinExistence type="predicted"/>
<gene>
    <name evidence="8" type="primary">PEX29</name>
    <name evidence="8" type="ORF">LTR78_007672</name>
</gene>
<evidence type="ECO:0000256" key="2">
    <source>
        <dbReference type="ARBA" id="ARBA00022692"/>
    </source>
</evidence>
<organism evidence="8 9">
    <name type="scientific">Recurvomyces mirabilis</name>
    <dbReference type="NCBI Taxonomy" id="574656"/>
    <lineage>
        <taxon>Eukaryota</taxon>
        <taxon>Fungi</taxon>
        <taxon>Dikarya</taxon>
        <taxon>Ascomycota</taxon>
        <taxon>Pezizomycotina</taxon>
        <taxon>Dothideomycetes</taxon>
        <taxon>Dothideomycetidae</taxon>
        <taxon>Mycosphaerellales</taxon>
        <taxon>Teratosphaeriaceae</taxon>
        <taxon>Recurvomyces</taxon>
    </lineage>
</organism>
<dbReference type="InterPro" id="IPR052816">
    <property type="entry name" value="Peroxisomal_Membrane_PEX28-32"/>
</dbReference>